<evidence type="ECO:0000256" key="3">
    <source>
        <dbReference type="ARBA" id="ARBA00023043"/>
    </source>
</evidence>
<accession>C3YTY9</accession>
<evidence type="ECO:0000256" key="1">
    <source>
        <dbReference type="ARBA" id="ARBA00004906"/>
    </source>
</evidence>
<dbReference type="PANTHER" id="PTHR24173:SF74">
    <property type="entry name" value="ANKYRIN REPEAT DOMAIN-CONTAINING PROTEIN 16"/>
    <property type="match status" value="1"/>
</dbReference>
<organism evidence="6">
    <name type="scientific">Branchiostoma floridae</name>
    <name type="common">Florida lancelet</name>
    <name type="synonym">Amphioxus</name>
    <dbReference type="NCBI Taxonomy" id="7739"/>
    <lineage>
        <taxon>Eukaryota</taxon>
        <taxon>Metazoa</taxon>
        <taxon>Chordata</taxon>
        <taxon>Cephalochordata</taxon>
        <taxon>Leptocardii</taxon>
        <taxon>Amphioxiformes</taxon>
        <taxon>Branchiostomatidae</taxon>
        <taxon>Branchiostoma</taxon>
    </lineage>
</organism>
<gene>
    <name evidence="6" type="primary">Bari</name>
    <name evidence="6" type="ORF">BRAFLDRAFT_66761</name>
</gene>
<dbReference type="Pfam" id="PF07525">
    <property type="entry name" value="SOCS_box"/>
    <property type="match status" value="1"/>
</dbReference>
<dbReference type="UniPathway" id="UPA00143"/>
<keyword evidence="2" id="KW-0677">Repeat</keyword>
<dbReference type="InterPro" id="IPR002110">
    <property type="entry name" value="Ankyrin_rpt"/>
</dbReference>
<evidence type="ECO:0000259" key="5">
    <source>
        <dbReference type="PROSITE" id="PS50225"/>
    </source>
</evidence>
<dbReference type="Pfam" id="PF00023">
    <property type="entry name" value="Ank"/>
    <property type="match status" value="3"/>
</dbReference>
<evidence type="ECO:0000313" key="6">
    <source>
        <dbReference type="EMBL" id="EEN56266.1"/>
    </source>
</evidence>
<dbReference type="PROSITE" id="PS50225">
    <property type="entry name" value="SOCS"/>
    <property type="match status" value="1"/>
</dbReference>
<feature type="repeat" description="ANK" evidence="4">
    <location>
        <begin position="240"/>
        <end position="272"/>
    </location>
</feature>
<dbReference type="eggNOG" id="KOG4177">
    <property type="taxonomic scope" value="Eukaryota"/>
</dbReference>
<dbReference type="AlphaFoldDB" id="C3YTY9"/>
<reference evidence="6" key="1">
    <citation type="journal article" date="2008" name="Nature">
        <title>The amphioxus genome and the evolution of the chordate karyotype.</title>
        <authorList>
            <consortium name="US DOE Joint Genome Institute (JGI-PGF)"/>
            <person name="Putnam N.H."/>
            <person name="Butts T."/>
            <person name="Ferrier D.E.K."/>
            <person name="Furlong R.F."/>
            <person name="Hellsten U."/>
            <person name="Kawashima T."/>
            <person name="Robinson-Rechavi M."/>
            <person name="Shoguchi E."/>
            <person name="Terry A."/>
            <person name="Yu J.-K."/>
            <person name="Benito-Gutierrez E.L."/>
            <person name="Dubchak I."/>
            <person name="Garcia-Fernandez J."/>
            <person name="Gibson-Brown J.J."/>
            <person name="Grigoriev I.V."/>
            <person name="Horton A.C."/>
            <person name="de Jong P.J."/>
            <person name="Jurka J."/>
            <person name="Kapitonov V.V."/>
            <person name="Kohara Y."/>
            <person name="Kuroki Y."/>
            <person name="Lindquist E."/>
            <person name="Lucas S."/>
            <person name="Osoegawa K."/>
            <person name="Pennacchio L.A."/>
            <person name="Salamov A.A."/>
            <person name="Satou Y."/>
            <person name="Sauka-Spengler T."/>
            <person name="Schmutz J."/>
            <person name="Shin-I T."/>
            <person name="Toyoda A."/>
            <person name="Bronner-Fraser M."/>
            <person name="Fujiyama A."/>
            <person name="Holland L.Z."/>
            <person name="Holland P.W.H."/>
            <person name="Satoh N."/>
            <person name="Rokhsar D.S."/>
        </authorList>
    </citation>
    <scope>NUCLEOTIDE SEQUENCE [LARGE SCALE GENOMIC DNA]</scope>
    <source>
        <strain evidence="6">S238N-H82</strain>
        <tissue evidence="6">Testes</tissue>
    </source>
</reference>
<dbReference type="PROSITE" id="PS50088">
    <property type="entry name" value="ANK_REPEAT"/>
    <property type="match status" value="2"/>
</dbReference>
<keyword evidence="3 4" id="KW-0040">ANK repeat</keyword>
<dbReference type="PANTHER" id="PTHR24173">
    <property type="entry name" value="ANKYRIN REPEAT CONTAINING"/>
    <property type="match status" value="1"/>
</dbReference>
<dbReference type="GO" id="GO:0016567">
    <property type="term" value="P:protein ubiquitination"/>
    <property type="evidence" value="ECO:0007669"/>
    <property type="project" value="UniProtKB-UniPathway"/>
</dbReference>
<feature type="domain" description="SOCS box" evidence="5">
    <location>
        <begin position="492"/>
        <end position="545"/>
    </location>
</feature>
<dbReference type="InterPro" id="IPR001496">
    <property type="entry name" value="SOCS_box"/>
</dbReference>
<name>C3YTY9_BRAFL</name>
<dbReference type="Gene3D" id="1.10.750.20">
    <property type="entry name" value="SOCS box"/>
    <property type="match status" value="1"/>
</dbReference>
<sequence length="547" mass="60977">MGSAYSCDNVFPGDVLDGRGVRAAWPCVEGTSDVYSLVLADEPEELMDLLVQYNVDLEPCVEGTSDVYSLVLADEPEELMDLLVQYDVDTEHMVDMKKVEKTVPLLVMSSEQFRGGGLMSPDDLALLRQFLQGDYTHLYQRVTSLHDTKEDVVYIYGMTPLQVACMVGHLDCISVLLRFGADPEAKATRFGALLRPRDREQLCAAHGHQDCLARLLESLPAQKDPVTTTALYGASVAHISRTPPLHLAAVLERLDCLKMLLSRGADPEERDVTDMVETFGRGQVDDSVCLQEILRYAYGGLDAALGLRGMTALLHACKTANSACLEVLLRHGLDCSSPARRLESPLHLLAANGVRYKNRHGVSDHCFENCLRLLLNHGALVNCTDDTRVNLLDKPVTKMFKEGLPEHCLLNCILMYLDASTFTLRRTKEVPSWVKPYHWHNLDEACEEDGAPADAVHTLTARVTAEIPRDMLFMGMPDDREMGIVPNCNGVYLKYVLSLPNEPRKLADLSRLVVRRCLGTRVQRDIGKLKLPKALERFVLLWDLNCD</sequence>
<evidence type="ECO:0000256" key="2">
    <source>
        <dbReference type="ARBA" id="ARBA00022737"/>
    </source>
</evidence>
<protein>
    <recommendedName>
        <fullName evidence="5">SOCS box domain-containing protein</fullName>
    </recommendedName>
</protein>
<dbReference type="EMBL" id="GG666552">
    <property type="protein sequence ID" value="EEN56266.1"/>
    <property type="molecule type" value="Genomic_DNA"/>
</dbReference>
<dbReference type="Gene3D" id="1.25.40.20">
    <property type="entry name" value="Ankyrin repeat-containing domain"/>
    <property type="match status" value="3"/>
</dbReference>
<comment type="pathway">
    <text evidence="1">Protein modification; protein ubiquitination.</text>
</comment>
<dbReference type="InParanoid" id="C3YTY9"/>
<dbReference type="SMART" id="SM00248">
    <property type="entry name" value="ANK"/>
    <property type="match status" value="4"/>
</dbReference>
<proteinExistence type="predicted"/>
<dbReference type="SMART" id="SM00969">
    <property type="entry name" value="SOCS_box"/>
    <property type="match status" value="1"/>
</dbReference>
<dbReference type="PROSITE" id="PS50297">
    <property type="entry name" value="ANK_REP_REGION"/>
    <property type="match status" value="2"/>
</dbReference>
<feature type="repeat" description="ANK" evidence="4">
    <location>
        <begin position="156"/>
        <end position="188"/>
    </location>
</feature>
<dbReference type="CDD" id="cd03716">
    <property type="entry name" value="SOCS_ASB_like"/>
    <property type="match status" value="1"/>
</dbReference>
<dbReference type="SUPFAM" id="SSF48403">
    <property type="entry name" value="Ankyrin repeat"/>
    <property type="match status" value="1"/>
</dbReference>
<dbReference type="InterPro" id="IPR036770">
    <property type="entry name" value="Ankyrin_rpt-contain_sf"/>
</dbReference>
<evidence type="ECO:0000256" key="4">
    <source>
        <dbReference type="PROSITE-ProRule" id="PRU00023"/>
    </source>
</evidence>